<accession>A0A8C6TBD1</accession>
<dbReference type="SUPFAM" id="SSF46458">
    <property type="entry name" value="Globin-like"/>
    <property type="match status" value="1"/>
</dbReference>
<sequence>MTTLSQKDKNTVRDFWTKIQGQTDIIGRDTYFAYWSSGGARHFDVRPNSPSVVKHGITILDFFSLSELHAFTLCVDPANLKLLAHCMMVVLASLFPDDFIPEVHMAVDKFMAALSLALSEKYR</sequence>
<reference evidence="9" key="2">
    <citation type="submission" date="2025-09" db="UniProtKB">
        <authorList>
            <consortium name="Ensembl"/>
        </authorList>
    </citation>
    <scope>IDENTIFICATION</scope>
</reference>
<evidence type="ECO:0000256" key="5">
    <source>
        <dbReference type="ARBA" id="ARBA00022723"/>
    </source>
</evidence>
<evidence type="ECO:0000256" key="7">
    <source>
        <dbReference type="RuleBase" id="RU000356"/>
    </source>
</evidence>
<evidence type="ECO:0000256" key="1">
    <source>
        <dbReference type="ARBA" id="ARBA00008705"/>
    </source>
</evidence>
<organism evidence="9 10">
    <name type="scientific">Neogobius melanostomus</name>
    <name type="common">round goby</name>
    <dbReference type="NCBI Taxonomy" id="47308"/>
    <lineage>
        <taxon>Eukaryota</taxon>
        <taxon>Metazoa</taxon>
        <taxon>Chordata</taxon>
        <taxon>Craniata</taxon>
        <taxon>Vertebrata</taxon>
        <taxon>Euteleostomi</taxon>
        <taxon>Actinopterygii</taxon>
        <taxon>Neopterygii</taxon>
        <taxon>Teleostei</taxon>
        <taxon>Neoteleostei</taxon>
        <taxon>Acanthomorphata</taxon>
        <taxon>Gobiaria</taxon>
        <taxon>Gobiiformes</taxon>
        <taxon>Gobioidei</taxon>
        <taxon>Gobiidae</taxon>
        <taxon>Benthophilinae</taxon>
        <taxon>Neogobiini</taxon>
        <taxon>Neogobius</taxon>
    </lineage>
</organism>
<feature type="domain" description="Globin" evidence="8">
    <location>
        <begin position="3"/>
        <end position="123"/>
    </location>
</feature>
<keyword evidence="5" id="KW-0479">Metal-binding</keyword>
<protein>
    <recommendedName>
        <fullName evidence="8">Globin domain-containing protein</fullName>
    </recommendedName>
</protein>
<dbReference type="GO" id="GO:0072562">
    <property type="term" value="C:blood microparticle"/>
    <property type="evidence" value="ECO:0007669"/>
    <property type="project" value="TreeGrafter"/>
</dbReference>
<keyword evidence="6" id="KW-0408">Iron</keyword>
<dbReference type="GO" id="GO:0042744">
    <property type="term" value="P:hydrogen peroxide catabolic process"/>
    <property type="evidence" value="ECO:0007669"/>
    <property type="project" value="TreeGrafter"/>
</dbReference>
<evidence type="ECO:0000259" key="8">
    <source>
        <dbReference type="PROSITE" id="PS01033"/>
    </source>
</evidence>
<evidence type="ECO:0000313" key="9">
    <source>
        <dbReference type="Ensembl" id="ENSNMLP00000017754.1"/>
    </source>
</evidence>
<dbReference type="Gene3D" id="1.10.490.10">
    <property type="entry name" value="Globins"/>
    <property type="match status" value="1"/>
</dbReference>
<dbReference type="PANTHER" id="PTHR11442">
    <property type="entry name" value="HEMOGLOBIN FAMILY MEMBER"/>
    <property type="match status" value="1"/>
</dbReference>
<dbReference type="InterPro" id="IPR000971">
    <property type="entry name" value="Globin"/>
</dbReference>
<dbReference type="GO" id="GO:0004601">
    <property type="term" value="F:peroxidase activity"/>
    <property type="evidence" value="ECO:0007669"/>
    <property type="project" value="TreeGrafter"/>
</dbReference>
<dbReference type="GO" id="GO:0046872">
    <property type="term" value="F:metal ion binding"/>
    <property type="evidence" value="ECO:0007669"/>
    <property type="project" value="UniProtKB-KW"/>
</dbReference>
<evidence type="ECO:0000313" key="10">
    <source>
        <dbReference type="Proteomes" id="UP000694523"/>
    </source>
</evidence>
<dbReference type="GO" id="GO:0019825">
    <property type="term" value="F:oxygen binding"/>
    <property type="evidence" value="ECO:0007669"/>
    <property type="project" value="InterPro"/>
</dbReference>
<dbReference type="PROSITE" id="PS01033">
    <property type="entry name" value="GLOBIN"/>
    <property type="match status" value="1"/>
</dbReference>
<dbReference type="PANTHER" id="PTHR11442:SF41">
    <property type="entry name" value="HEMOGLOBIN SUBUNIT ZETA"/>
    <property type="match status" value="1"/>
</dbReference>
<evidence type="ECO:0000256" key="2">
    <source>
        <dbReference type="ARBA" id="ARBA00022448"/>
    </source>
</evidence>
<keyword evidence="2 7" id="KW-0813">Transport</keyword>
<dbReference type="AlphaFoldDB" id="A0A8C6TBD1"/>
<dbReference type="GO" id="GO:0020037">
    <property type="term" value="F:heme binding"/>
    <property type="evidence" value="ECO:0007669"/>
    <property type="project" value="InterPro"/>
</dbReference>
<keyword evidence="3 7" id="KW-0349">Heme</keyword>
<reference evidence="9" key="1">
    <citation type="submission" date="2025-08" db="UniProtKB">
        <authorList>
            <consortium name="Ensembl"/>
        </authorList>
    </citation>
    <scope>IDENTIFICATION</scope>
</reference>
<evidence type="ECO:0000256" key="4">
    <source>
        <dbReference type="ARBA" id="ARBA00022621"/>
    </source>
</evidence>
<evidence type="ECO:0000256" key="3">
    <source>
        <dbReference type="ARBA" id="ARBA00022617"/>
    </source>
</evidence>
<keyword evidence="10" id="KW-1185">Reference proteome</keyword>
<dbReference type="InterPro" id="IPR009050">
    <property type="entry name" value="Globin-like_sf"/>
</dbReference>
<dbReference type="GO" id="GO:0043177">
    <property type="term" value="F:organic acid binding"/>
    <property type="evidence" value="ECO:0007669"/>
    <property type="project" value="TreeGrafter"/>
</dbReference>
<dbReference type="GO" id="GO:0031838">
    <property type="term" value="C:haptoglobin-hemoglobin complex"/>
    <property type="evidence" value="ECO:0007669"/>
    <property type="project" value="TreeGrafter"/>
</dbReference>
<dbReference type="Proteomes" id="UP000694523">
    <property type="component" value="Unplaced"/>
</dbReference>
<dbReference type="Pfam" id="PF00042">
    <property type="entry name" value="Globin"/>
    <property type="match status" value="1"/>
</dbReference>
<dbReference type="InterPro" id="IPR012292">
    <property type="entry name" value="Globin/Proto"/>
</dbReference>
<dbReference type="InterPro" id="IPR050056">
    <property type="entry name" value="Hemoglobin_oxygen_transport"/>
</dbReference>
<dbReference type="Ensembl" id="ENSNMLT00000019965.1">
    <property type="protein sequence ID" value="ENSNMLP00000017754.1"/>
    <property type="gene ID" value="ENSNMLG00000011706.1"/>
</dbReference>
<proteinExistence type="inferred from homology"/>
<dbReference type="GO" id="GO:0005344">
    <property type="term" value="F:oxygen carrier activity"/>
    <property type="evidence" value="ECO:0007669"/>
    <property type="project" value="UniProtKB-KW"/>
</dbReference>
<dbReference type="GO" id="GO:0031720">
    <property type="term" value="F:haptoglobin binding"/>
    <property type="evidence" value="ECO:0007669"/>
    <property type="project" value="TreeGrafter"/>
</dbReference>
<dbReference type="GO" id="GO:0005833">
    <property type="term" value="C:hemoglobin complex"/>
    <property type="evidence" value="ECO:0007669"/>
    <property type="project" value="TreeGrafter"/>
</dbReference>
<comment type="similarity">
    <text evidence="1 7">Belongs to the globin family.</text>
</comment>
<keyword evidence="4 7" id="KW-0561">Oxygen transport</keyword>
<name>A0A8C6TBD1_9GOBI</name>
<evidence type="ECO:0000256" key="6">
    <source>
        <dbReference type="ARBA" id="ARBA00023004"/>
    </source>
</evidence>